<dbReference type="InterPro" id="IPR002213">
    <property type="entry name" value="UDP_glucos_trans"/>
</dbReference>
<comment type="similarity">
    <text evidence="1">Belongs to the UDP-glycosyltransferase family.</text>
</comment>
<gene>
    <name evidence="6" type="primary">LOC107225963</name>
</gene>
<organism evidence="6">
    <name type="scientific">Neodiprion lecontei</name>
    <name type="common">Redheaded pine sawfly</name>
    <dbReference type="NCBI Taxonomy" id="441921"/>
    <lineage>
        <taxon>Eukaryota</taxon>
        <taxon>Metazoa</taxon>
        <taxon>Ecdysozoa</taxon>
        <taxon>Arthropoda</taxon>
        <taxon>Hexapoda</taxon>
        <taxon>Insecta</taxon>
        <taxon>Pterygota</taxon>
        <taxon>Neoptera</taxon>
        <taxon>Endopterygota</taxon>
        <taxon>Hymenoptera</taxon>
        <taxon>Tenthredinoidea</taxon>
        <taxon>Diprionidae</taxon>
        <taxon>Diprioninae</taxon>
        <taxon>Neodiprion</taxon>
    </lineage>
</organism>
<keyword evidence="2" id="KW-0328">Glycosyltransferase</keyword>
<proteinExistence type="inferred from homology"/>
<evidence type="ECO:0000256" key="4">
    <source>
        <dbReference type="SAM" id="SignalP"/>
    </source>
</evidence>
<evidence type="ECO:0000313" key="6">
    <source>
        <dbReference type="RefSeq" id="XP_015522098.2"/>
    </source>
</evidence>
<dbReference type="SUPFAM" id="SSF53756">
    <property type="entry name" value="UDP-Glycosyltransferase/glycogen phosphorylase"/>
    <property type="match status" value="1"/>
</dbReference>
<keyword evidence="3" id="KW-0808">Transferase</keyword>
<evidence type="ECO:0000256" key="1">
    <source>
        <dbReference type="ARBA" id="ARBA00009995"/>
    </source>
</evidence>
<dbReference type="AlphaFoldDB" id="A0A6J0C689"/>
<dbReference type="PANTHER" id="PTHR48043:SF145">
    <property type="entry name" value="FI06409P-RELATED"/>
    <property type="match status" value="1"/>
</dbReference>
<evidence type="ECO:0000256" key="3">
    <source>
        <dbReference type="ARBA" id="ARBA00022679"/>
    </source>
</evidence>
<dbReference type="RefSeq" id="XP_015522098.2">
    <property type="nucleotide sequence ID" value="XM_015666612.2"/>
</dbReference>
<dbReference type="PANTHER" id="PTHR48043">
    <property type="entry name" value="EG:EG0003.4 PROTEIN-RELATED"/>
    <property type="match status" value="1"/>
</dbReference>
<sequence length="342" mass="38626">MKLGITFLFLVVACVADCSRILAIFSYPVQSHNMMFEPLMIGLARAGHSVDVISHFPPKKSVPGYNHISLKGTLHNLVNNITADYASIHGGVYQMMNFLCNREVKDLCGLLPLPQLQRVTNADTKYDVMITEILGSNCYLSVAHIMKIPFIGIVTNVVYPWVIDPVFGDANPSFIPSQLSTFTNEMSFFERVENMMIHVYSKFLFYYWDVTVSNPLARKYFHDLPPLNDIYNNISLVLANSHFSIHGVRPGTQAIVEVAGLHIDETQVLSEELERFLNSSKDGVVYFSMGTLVRSDTFQVEKILAIYESFSELTNYKVLWKGNLKDMPKPLPSNVKIVSWVP</sequence>
<dbReference type="InParanoid" id="A0A6J0C689"/>
<dbReference type="GO" id="GO:0016020">
    <property type="term" value="C:membrane"/>
    <property type="evidence" value="ECO:0007669"/>
    <property type="project" value="UniProtKB-SubCell"/>
</dbReference>
<feature type="chain" id="PRO_5045745989" evidence="4">
    <location>
        <begin position="19"/>
        <end position="342"/>
    </location>
</feature>
<keyword evidence="4" id="KW-0732">Signal</keyword>
<evidence type="ECO:0000313" key="5">
    <source>
        <dbReference type="Proteomes" id="UP000829291"/>
    </source>
</evidence>
<reference evidence="6" key="1">
    <citation type="submission" date="2025-08" db="UniProtKB">
        <authorList>
            <consortium name="RefSeq"/>
        </authorList>
    </citation>
    <scope>IDENTIFICATION</scope>
    <source>
        <tissue evidence="6">Thorax and Abdomen</tissue>
    </source>
</reference>
<dbReference type="Proteomes" id="UP000829291">
    <property type="component" value="Chromosome 5"/>
</dbReference>
<dbReference type="Pfam" id="PF00201">
    <property type="entry name" value="UDPGT"/>
    <property type="match status" value="1"/>
</dbReference>
<dbReference type="InterPro" id="IPR050271">
    <property type="entry name" value="UDP-glycosyltransferase"/>
</dbReference>
<dbReference type="OrthoDB" id="5835829at2759"/>
<dbReference type="GO" id="GO:0015020">
    <property type="term" value="F:glucuronosyltransferase activity"/>
    <property type="evidence" value="ECO:0007669"/>
    <property type="project" value="UniProtKB-EC"/>
</dbReference>
<dbReference type="Gene3D" id="3.40.50.2000">
    <property type="entry name" value="Glycogen Phosphorylase B"/>
    <property type="match status" value="2"/>
</dbReference>
<protein>
    <submittedName>
        <fullName evidence="6">UDP-glucosyltransferase 2</fullName>
    </submittedName>
</protein>
<dbReference type="GeneID" id="107225963"/>
<evidence type="ECO:0000256" key="2">
    <source>
        <dbReference type="ARBA" id="ARBA00022676"/>
    </source>
</evidence>
<dbReference type="KEGG" id="nlo:107225963"/>
<accession>A0A6J0C689</accession>
<name>A0A6J0C689_NEOLC</name>
<feature type="signal peptide" evidence="4">
    <location>
        <begin position="1"/>
        <end position="18"/>
    </location>
</feature>
<keyword evidence="5" id="KW-1185">Reference proteome</keyword>